<keyword evidence="2 9" id="KW-0812">Transmembrane</keyword>
<gene>
    <name evidence="10" type="ORF">PAPYR_657</name>
</gene>
<feature type="transmembrane region" description="Helical" evidence="9">
    <location>
        <begin position="451"/>
        <end position="469"/>
    </location>
</feature>
<evidence type="ECO:0000256" key="8">
    <source>
        <dbReference type="SAM" id="MobiDB-lite"/>
    </source>
</evidence>
<evidence type="ECO:0000256" key="4">
    <source>
        <dbReference type="ARBA" id="ARBA00023136"/>
    </source>
</evidence>
<evidence type="ECO:0000313" key="10">
    <source>
        <dbReference type="EMBL" id="KAJ4462656.1"/>
    </source>
</evidence>
<evidence type="ECO:0000256" key="3">
    <source>
        <dbReference type="ARBA" id="ARBA00022989"/>
    </source>
</evidence>
<evidence type="ECO:0000256" key="2">
    <source>
        <dbReference type="ARBA" id="ARBA00022692"/>
    </source>
</evidence>
<proteinExistence type="predicted"/>
<feature type="transmembrane region" description="Helical" evidence="9">
    <location>
        <begin position="69"/>
        <end position="88"/>
    </location>
</feature>
<dbReference type="SUPFAM" id="SSF103473">
    <property type="entry name" value="MFS general substrate transporter"/>
    <property type="match status" value="2"/>
</dbReference>
<dbReference type="EMBL" id="JAPMOS010000002">
    <property type="protein sequence ID" value="KAJ4462656.1"/>
    <property type="molecule type" value="Genomic_DNA"/>
</dbReference>
<dbReference type="InterPro" id="IPR010291">
    <property type="entry name" value="Ion_channel_UNC-93"/>
</dbReference>
<feature type="transmembrane region" description="Helical" evidence="9">
    <location>
        <begin position="389"/>
        <end position="412"/>
    </location>
</feature>
<dbReference type="InterPro" id="IPR036259">
    <property type="entry name" value="MFS_trans_sf"/>
</dbReference>
<comment type="caution">
    <text evidence="10">The sequence shown here is derived from an EMBL/GenBank/DDBJ whole genome shotgun (WGS) entry which is preliminary data.</text>
</comment>
<dbReference type="Proteomes" id="UP001141327">
    <property type="component" value="Unassembled WGS sequence"/>
</dbReference>
<evidence type="ECO:0000256" key="9">
    <source>
        <dbReference type="SAM" id="Phobius"/>
    </source>
</evidence>
<feature type="compositionally biased region" description="Pro residues" evidence="8">
    <location>
        <begin position="144"/>
        <end position="156"/>
    </location>
</feature>
<sequence length="492" mass="53341">MKPFTFAVANSTYLGWCFFLLFAAYSPAESFLTRLYPRVGFWALGIVYFSFGLFSNISAPIIQRFGPRAAMVAGAIPYLLFVLANLFYWEWLIYLASFATGFGAALLWPAQGYYLARLGYYSLHPLQSSTPSTTALPEQSVSIPPSPSPTTTPSPPALTASQPSPTAATPLARKGAPPARRATNMGLLTGITYFLNNFASIVVFLVTSFVVLTPGTLFLVLTVLNAVAIVFFCFLRHVPAVPDRPKPAGSSGSRGEAEAEVPPDRSPIHMEQQPSSSWAAVKRWLRRCFGPLGRLMLDPNMILFQVCFIFYGSFYSYFTGAVLPLVQTPGYVSPLLICRGLTKMACSVLLGKAGDRWGHARVFFCTYFLAALSLALVLAVAAAGPTAEWLFFVAFLVYGCVEGSQPVLTLALLEHYWTGRPEAFALFCVVRSFVCGVFFFCGGRMGAGPLGLVVSGLGVCAVAAFLAMWGRFRRAAMLAGEEGSSLVSRQEP</sequence>
<feature type="compositionally biased region" description="Polar residues" evidence="8">
    <location>
        <begin position="131"/>
        <end position="143"/>
    </location>
</feature>
<evidence type="ECO:0000313" key="11">
    <source>
        <dbReference type="Proteomes" id="UP001141327"/>
    </source>
</evidence>
<keyword evidence="11" id="KW-1185">Reference proteome</keyword>
<dbReference type="Gene3D" id="1.20.1250.20">
    <property type="entry name" value="MFS general substrate transporter like domains"/>
    <property type="match status" value="1"/>
</dbReference>
<feature type="transmembrane region" description="Helical" evidence="9">
    <location>
        <begin position="424"/>
        <end position="445"/>
    </location>
</feature>
<feature type="region of interest" description="Disordered" evidence="8">
    <location>
        <begin position="243"/>
        <end position="274"/>
    </location>
</feature>
<protein>
    <recommendedName>
        <fullName evidence="6">UNC93-like protein MFSD11</fullName>
    </recommendedName>
    <alternativeName>
        <fullName evidence="7">Major facilitator superfamily domain-containing protein 11</fullName>
    </alternativeName>
</protein>
<dbReference type="InterPro" id="IPR051617">
    <property type="entry name" value="UNC-93-like_regulator"/>
</dbReference>
<keyword evidence="3 9" id="KW-1133">Transmembrane helix</keyword>
<keyword evidence="5" id="KW-0325">Glycoprotein</keyword>
<feature type="transmembrane region" description="Helical" evidence="9">
    <location>
        <begin position="190"/>
        <end position="211"/>
    </location>
</feature>
<feature type="transmembrane region" description="Helical" evidence="9">
    <location>
        <begin position="217"/>
        <end position="235"/>
    </location>
</feature>
<evidence type="ECO:0000256" key="5">
    <source>
        <dbReference type="ARBA" id="ARBA00023180"/>
    </source>
</evidence>
<evidence type="ECO:0000256" key="6">
    <source>
        <dbReference type="ARBA" id="ARBA00040302"/>
    </source>
</evidence>
<dbReference type="PANTHER" id="PTHR23294">
    <property type="entry name" value="ET TRANSLATION PRODUCT-RELATED"/>
    <property type="match status" value="1"/>
</dbReference>
<keyword evidence="4 9" id="KW-0472">Membrane</keyword>
<feature type="compositionally biased region" description="Low complexity" evidence="8">
    <location>
        <begin position="157"/>
        <end position="172"/>
    </location>
</feature>
<feature type="transmembrane region" description="Helical" evidence="9">
    <location>
        <begin position="362"/>
        <end position="383"/>
    </location>
</feature>
<evidence type="ECO:0000256" key="1">
    <source>
        <dbReference type="ARBA" id="ARBA00004141"/>
    </source>
</evidence>
<feature type="region of interest" description="Disordered" evidence="8">
    <location>
        <begin position="131"/>
        <end position="178"/>
    </location>
</feature>
<dbReference type="PANTHER" id="PTHR23294:SF0">
    <property type="entry name" value="UNC93-LIKE PROTEIN MFSD11"/>
    <property type="match status" value="1"/>
</dbReference>
<name>A0ABQ8UU44_9EUKA</name>
<feature type="transmembrane region" description="Helical" evidence="9">
    <location>
        <begin position="40"/>
        <end position="62"/>
    </location>
</feature>
<feature type="transmembrane region" description="Helical" evidence="9">
    <location>
        <begin position="94"/>
        <end position="116"/>
    </location>
</feature>
<accession>A0ABQ8UU44</accession>
<comment type="subcellular location">
    <subcellularLocation>
        <location evidence="1">Membrane</location>
        <topology evidence="1">Multi-pass membrane protein</topology>
    </subcellularLocation>
</comment>
<dbReference type="Pfam" id="PF05978">
    <property type="entry name" value="UNC-93"/>
    <property type="match status" value="1"/>
</dbReference>
<organism evidence="10 11">
    <name type="scientific">Paratrimastix pyriformis</name>
    <dbReference type="NCBI Taxonomy" id="342808"/>
    <lineage>
        <taxon>Eukaryota</taxon>
        <taxon>Metamonada</taxon>
        <taxon>Preaxostyla</taxon>
        <taxon>Paratrimastigidae</taxon>
        <taxon>Paratrimastix</taxon>
    </lineage>
</organism>
<evidence type="ECO:0000256" key="7">
    <source>
        <dbReference type="ARBA" id="ARBA00041910"/>
    </source>
</evidence>
<feature type="transmembrane region" description="Helical" evidence="9">
    <location>
        <begin position="302"/>
        <end position="325"/>
    </location>
</feature>
<reference evidence="10" key="1">
    <citation type="journal article" date="2022" name="bioRxiv">
        <title>Genomics of Preaxostyla Flagellates Illuminates Evolutionary Transitions and the Path Towards Mitochondrial Loss.</title>
        <authorList>
            <person name="Novak L.V.F."/>
            <person name="Treitli S.C."/>
            <person name="Pyrih J."/>
            <person name="Halakuc P."/>
            <person name="Pipaliya S.V."/>
            <person name="Vacek V."/>
            <person name="Brzon O."/>
            <person name="Soukal P."/>
            <person name="Eme L."/>
            <person name="Dacks J.B."/>
            <person name="Karnkowska A."/>
            <person name="Elias M."/>
            <person name="Hampl V."/>
        </authorList>
    </citation>
    <scope>NUCLEOTIDE SEQUENCE</scope>
    <source>
        <strain evidence="10">RCP-MX</strain>
    </source>
</reference>